<dbReference type="RefSeq" id="WP_408340634.1">
    <property type="nucleotide sequence ID" value="NZ_JAQQCF010000056.1"/>
</dbReference>
<gene>
    <name evidence="2" type="ORF">PQQ63_35845</name>
</gene>
<evidence type="ECO:0000313" key="2">
    <source>
        <dbReference type="EMBL" id="MFM0642061.1"/>
    </source>
</evidence>
<name>A0ABW9E717_9BURK</name>
<feature type="compositionally biased region" description="Low complexity" evidence="1">
    <location>
        <begin position="202"/>
        <end position="216"/>
    </location>
</feature>
<sequence length="222" mass="24640">MLIHQFDNTTGAYLNSCLADADPRNDGRWLIPAFSTSDTLPERTPLSWPFYRDGAWLLLPDYRGRPFYRQDTGEPTEILAAGKTPAELNLTDKPRPSERHTWIGGEWAVSAELLAQEKLAAMMAEFELRMSKARARNAGKADALAAGLLNDEETYYFKAWSAYQMALVRAIESDTFPDSVEWPETPAAYVPPPPPEPEAPETEAPTTDTPADDAPAQEQNPA</sequence>
<dbReference type="Pfam" id="PF02413">
    <property type="entry name" value="Caudo_TAP"/>
    <property type="match status" value="1"/>
</dbReference>
<evidence type="ECO:0000256" key="1">
    <source>
        <dbReference type="SAM" id="MobiDB-lite"/>
    </source>
</evidence>
<reference evidence="2 3" key="1">
    <citation type="journal article" date="2024" name="Chem. Sci.">
        <title>Discovery of megapolipeptins by genome mining of a Burkholderiales bacteria collection.</title>
        <authorList>
            <person name="Paulo B.S."/>
            <person name="Recchia M.J.J."/>
            <person name="Lee S."/>
            <person name="Fergusson C.H."/>
            <person name="Romanowski S.B."/>
            <person name="Hernandez A."/>
            <person name="Krull N."/>
            <person name="Liu D.Y."/>
            <person name="Cavanagh H."/>
            <person name="Bos A."/>
            <person name="Gray C.A."/>
            <person name="Murphy B.T."/>
            <person name="Linington R.G."/>
            <person name="Eustaquio A.S."/>
        </authorList>
    </citation>
    <scope>NUCLEOTIDE SEQUENCE [LARGE SCALE GENOMIC DNA]</scope>
    <source>
        <strain evidence="2 3">RL17-338-BIC-A</strain>
    </source>
</reference>
<dbReference type="InterPro" id="IPR003458">
    <property type="entry name" value="Phage_T4_Gp38_tail_assem"/>
</dbReference>
<organism evidence="2 3">
    <name type="scientific">Paraburkholderia metrosideri</name>
    <dbReference type="NCBI Taxonomy" id="580937"/>
    <lineage>
        <taxon>Bacteria</taxon>
        <taxon>Pseudomonadati</taxon>
        <taxon>Pseudomonadota</taxon>
        <taxon>Betaproteobacteria</taxon>
        <taxon>Burkholderiales</taxon>
        <taxon>Burkholderiaceae</taxon>
        <taxon>Paraburkholderia</taxon>
    </lineage>
</organism>
<comment type="caution">
    <text evidence="2">The sequence shown here is derived from an EMBL/GenBank/DDBJ whole genome shotgun (WGS) entry which is preliminary data.</text>
</comment>
<evidence type="ECO:0000313" key="3">
    <source>
        <dbReference type="Proteomes" id="UP001629432"/>
    </source>
</evidence>
<protein>
    <submittedName>
        <fullName evidence="2">Tail fiber assembly protein</fullName>
    </submittedName>
</protein>
<dbReference type="Proteomes" id="UP001629432">
    <property type="component" value="Unassembled WGS sequence"/>
</dbReference>
<proteinExistence type="predicted"/>
<keyword evidence="3" id="KW-1185">Reference proteome</keyword>
<dbReference type="EMBL" id="JAQQCF010000056">
    <property type="protein sequence ID" value="MFM0642061.1"/>
    <property type="molecule type" value="Genomic_DNA"/>
</dbReference>
<feature type="region of interest" description="Disordered" evidence="1">
    <location>
        <begin position="178"/>
        <end position="222"/>
    </location>
</feature>
<accession>A0ABW9E717</accession>